<dbReference type="GO" id="GO:0046656">
    <property type="term" value="P:folic acid biosynthetic process"/>
    <property type="evidence" value="ECO:0007669"/>
    <property type="project" value="UniProtKB-UniRule"/>
</dbReference>
<comment type="similarity">
    <text evidence="3 6">Belongs to the DHNA family.</text>
</comment>
<evidence type="ECO:0000256" key="5">
    <source>
        <dbReference type="ARBA" id="ARBA00023239"/>
    </source>
</evidence>
<proteinExistence type="inferred from homology"/>
<feature type="domain" description="Dihydroneopterin aldolase/epimerase" evidence="7">
    <location>
        <begin position="38"/>
        <end position="147"/>
    </location>
</feature>
<dbReference type="SUPFAM" id="SSF55620">
    <property type="entry name" value="Tetrahydrobiopterin biosynthesis enzymes-like"/>
    <property type="match status" value="1"/>
</dbReference>
<dbReference type="EC" id="4.1.2.25" evidence="6"/>
<comment type="catalytic activity">
    <reaction evidence="1 6">
        <text>7,8-dihydroneopterin = 6-hydroxymethyl-7,8-dihydropterin + glycolaldehyde</text>
        <dbReference type="Rhea" id="RHEA:10540"/>
        <dbReference type="ChEBI" id="CHEBI:17001"/>
        <dbReference type="ChEBI" id="CHEBI:17071"/>
        <dbReference type="ChEBI" id="CHEBI:44841"/>
        <dbReference type="EC" id="4.1.2.25"/>
    </reaction>
</comment>
<dbReference type="Proteomes" id="UP001190700">
    <property type="component" value="Unassembled WGS sequence"/>
</dbReference>
<dbReference type="InterPro" id="IPR006156">
    <property type="entry name" value="Dihydroneopterin_aldolase"/>
</dbReference>
<dbReference type="Gene3D" id="3.30.1130.10">
    <property type="match status" value="1"/>
</dbReference>
<comment type="function">
    <text evidence="6">Catalyzes the conversion of 7,8-dihydroneopterin to 6-hydroxymethyl-7,8-dihydropterin.</text>
</comment>
<evidence type="ECO:0000256" key="6">
    <source>
        <dbReference type="RuleBase" id="RU362079"/>
    </source>
</evidence>
<keyword evidence="5 6" id="KW-0456">Lyase</keyword>
<dbReference type="GO" id="GO:0046654">
    <property type="term" value="P:tetrahydrofolate biosynthetic process"/>
    <property type="evidence" value="ECO:0007669"/>
    <property type="project" value="UniProtKB-UniRule"/>
</dbReference>
<keyword evidence="9" id="KW-1185">Reference proteome</keyword>
<evidence type="ECO:0000259" key="7">
    <source>
        <dbReference type="SMART" id="SM00905"/>
    </source>
</evidence>
<organism evidence="8 9">
    <name type="scientific">Cymbomonas tetramitiformis</name>
    <dbReference type="NCBI Taxonomy" id="36881"/>
    <lineage>
        <taxon>Eukaryota</taxon>
        <taxon>Viridiplantae</taxon>
        <taxon>Chlorophyta</taxon>
        <taxon>Pyramimonadophyceae</taxon>
        <taxon>Pyramimonadales</taxon>
        <taxon>Pyramimonadaceae</taxon>
        <taxon>Cymbomonas</taxon>
    </lineage>
</organism>
<sequence>MPVASHFLIGLRSVAVRKLIRPNGCTRVWSSQSQQDQIFLRGLLFHGYHGVLPEENVLGQKFIVDLVLSADLQLAGQSDNLENTVNYAEVYKSVKGVVEGPHHQLIESVAESIASETRLVYKFGEGDDQSETLWVIIIRCKEVQITY</sequence>
<comment type="pathway">
    <text evidence="2 6">Cofactor biosynthesis; tetrahydrofolate biosynthesis; 2-amino-4-hydroxy-6-hydroxymethyl-7,8-dihydropteridine diphosphate from 7,8-dihydroneopterin triphosphate: step 3/4.</text>
</comment>
<evidence type="ECO:0000256" key="3">
    <source>
        <dbReference type="ARBA" id="ARBA00005708"/>
    </source>
</evidence>
<dbReference type="NCBIfam" id="TIGR00526">
    <property type="entry name" value="folB_dom"/>
    <property type="match status" value="1"/>
</dbReference>
<dbReference type="PANTHER" id="PTHR42844:SF1">
    <property type="entry name" value="DIHYDRONEOPTERIN ALDOLASE 1-RELATED"/>
    <property type="match status" value="1"/>
</dbReference>
<dbReference type="InterPro" id="IPR043133">
    <property type="entry name" value="GTP-CH-I_C/QueF"/>
</dbReference>
<evidence type="ECO:0000256" key="4">
    <source>
        <dbReference type="ARBA" id="ARBA00022909"/>
    </source>
</evidence>
<dbReference type="Pfam" id="PF02152">
    <property type="entry name" value="FolB"/>
    <property type="match status" value="1"/>
</dbReference>
<name>A0AAE0L804_9CHLO</name>
<dbReference type="CDD" id="cd00534">
    <property type="entry name" value="DHNA_DHNTPE"/>
    <property type="match status" value="1"/>
</dbReference>
<accession>A0AAE0L804</accession>
<dbReference type="InterPro" id="IPR006157">
    <property type="entry name" value="FolB_dom"/>
</dbReference>
<evidence type="ECO:0000313" key="8">
    <source>
        <dbReference type="EMBL" id="KAK3275418.1"/>
    </source>
</evidence>
<reference evidence="8 9" key="1">
    <citation type="journal article" date="2015" name="Genome Biol. Evol.">
        <title>Comparative Genomics of a Bacterivorous Green Alga Reveals Evolutionary Causalities and Consequences of Phago-Mixotrophic Mode of Nutrition.</title>
        <authorList>
            <person name="Burns J.A."/>
            <person name="Paasch A."/>
            <person name="Narechania A."/>
            <person name="Kim E."/>
        </authorList>
    </citation>
    <scope>NUCLEOTIDE SEQUENCE [LARGE SCALE GENOMIC DNA]</scope>
    <source>
        <strain evidence="8 9">PLY_AMNH</strain>
    </source>
</reference>
<dbReference type="NCBIfam" id="TIGR00525">
    <property type="entry name" value="folB"/>
    <property type="match status" value="1"/>
</dbReference>
<evidence type="ECO:0000256" key="2">
    <source>
        <dbReference type="ARBA" id="ARBA00005013"/>
    </source>
</evidence>
<dbReference type="GO" id="GO:0005737">
    <property type="term" value="C:cytoplasm"/>
    <property type="evidence" value="ECO:0007669"/>
    <property type="project" value="TreeGrafter"/>
</dbReference>
<evidence type="ECO:0000256" key="1">
    <source>
        <dbReference type="ARBA" id="ARBA00001353"/>
    </source>
</evidence>
<keyword evidence="4 6" id="KW-0289">Folate biosynthesis</keyword>
<gene>
    <name evidence="8" type="ORF">CYMTET_16452</name>
</gene>
<evidence type="ECO:0000313" key="9">
    <source>
        <dbReference type="Proteomes" id="UP001190700"/>
    </source>
</evidence>
<dbReference type="SMART" id="SM00905">
    <property type="entry name" value="FolB"/>
    <property type="match status" value="1"/>
</dbReference>
<comment type="caution">
    <text evidence="8">The sequence shown here is derived from an EMBL/GenBank/DDBJ whole genome shotgun (WGS) entry which is preliminary data.</text>
</comment>
<protein>
    <recommendedName>
        <fullName evidence="6">7,8-dihydroneopterin aldolase</fullName>
        <ecNumber evidence="6">4.1.2.25</ecNumber>
    </recommendedName>
</protein>
<dbReference type="EMBL" id="LGRX02007237">
    <property type="protein sequence ID" value="KAK3275418.1"/>
    <property type="molecule type" value="Genomic_DNA"/>
</dbReference>
<dbReference type="AlphaFoldDB" id="A0AAE0L804"/>
<dbReference type="GO" id="GO:0004150">
    <property type="term" value="F:dihydroneopterin aldolase activity"/>
    <property type="evidence" value="ECO:0007669"/>
    <property type="project" value="UniProtKB-UniRule"/>
</dbReference>
<dbReference type="PANTHER" id="PTHR42844">
    <property type="entry name" value="DIHYDRONEOPTERIN ALDOLASE 1-RELATED"/>
    <property type="match status" value="1"/>
</dbReference>